<dbReference type="InterPro" id="IPR050266">
    <property type="entry name" value="AB_hydrolase_sf"/>
</dbReference>
<comment type="caution">
    <text evidence="2">The sequence shown here is derived from an EMBL/GenBank/DDBJ whole genome shotgun (WGS) entry which is preliminary data.</text>
</comment>
<gene>
    <name evidence="2" type="ORF">ACFFGN_24480</name>
</gene>
<dbReference type="RefSeq" id="WP_380051709.1">
    <property type="nucleotide sequence ID" value="NZ_JBHLTC010000031.1"/>
</dbReference>
<protein>
    <submittedName>
        <fullName evidence="2">Alpha/beta fold hydrolase</fullName>
    </submittedName>
</protein>
<dbReference type="PRINTS" id="PR00111">
    <property type="entry name" value="ABHYDROLASE"/>
</dbReference>
<dbReference type="Pfam" id="PF00561">
    <property type="entry name" value="Abhydrolase_1"/>
    <property type="match status" value="1"/>
</dbReference>
<dbReference type="PANTHER" id="PTHR43798">
    <property type="entry name" value="MONOACYLGLYCEROL LIPASE"/>
    <property type="match status" value="1"/>
</dbReference>
<evidence type="ECO:0000313" key="3">
    <source>
        <dbReference type="Proteomes" id="UP001589890"/>
    </source>
</evidence>
<dbReference type="Proteomes" id="UP001589890">
    <property type="component" value="Unassembled WGS sequence"/>
</dbReference>
<keyword evidence="3" id="KW-1185">Reference proteome</keyword>
<keyword evidence="2" id="KW-0378">Hydrolase</keyword>
<proteinExistence type="predicted"/>
<dbReference type="InterPro" id="IPR029058">
    <property type="entry name" value="AB_hydrolase_fold"/>
</dbReference>
<dbReference type="Gene3D" id="3.40.50.1820">
    <property type="entry name" value="alpha/beta hydrolase"/>
    <property type="match status" value="1"/>
</dbReference>
<organism evidence="2 3">
    <name type="scientific">Kribbella deserti</name>
    <dbReference type="NCBI Taxonomy" id="1926257"/>
    <lineage>
        <taxon>Bacteria</taxon>
        <taxon>Bacillati</taxon>
        <taxon>Actinomycetota</taxon>
        <taxon>Actinomycetes</taxon>
        <taxon>Propionibacteriales</taxon>
        <taxon>Kribbellaceae</taxon>
        <taxon>Kribbella</taxon>
    </lineage>
</organism>
<reference evidence="2 3" key="1">
    <citation type="submission" date="2024-09" db="EMBL/GenBank/DDBJ databases">
        <authorList>
            <person name="Sun Q."/>
            <person name="Mori K."/>
        </authorList>
    </citation>
    <scope>NUCLEOTIDE SEQUENCE [LARGE SCALE GENOMIC DNA]</scope>
    <source>
        <strain evidence="2 3">CGMCC 1.15906</strain>
    </source>
</reference>
<dbReference type="SUPFAM" id="SSF53474">
    <property type="entry name" value="alpha/beta-Hydrolases"/>
    <property type="match status" value="1"/>
</dbReference>
<name>A0ABV6QRJ3_9ACTN</name>
<evidence type="ECO:0000259" key="1">
    <source>
        <dbReference type="Pfam" id="PF00561"/>
    </source>
</evidence>
<accession>A0ABV6QRJ3</accession>
<sequence>MFDDFEVQTIRLAQFDVRVRIGGSGPPLLLLHGYPQSHVMWHQVAPVLAETRTVVMPDLRGYGGSGLPLVDSAEAYSKRAMASDQVELMGRLGHERFEVIGHDRGGRVGYRLALDHPASISRLTVLDIVPTADMWHAAEKQPADQLREWHWNKLARSFPEPEDEINRDPAGYLFPDGSPAISGYPIELHPEALQDYLAAIANPDVVHAMCQDYRAGATVDRAHDEADLAAGHRITCPVRVYWGERGDLPKWFDVLDVWSRWTVDLDGAGLPGGHFIAEEIPRELLDVLDS</sequence>
<feature type="domain" description="AB hydrolase-1" evidence="1">
    <location>
        <begin position="26"/>
        <end position="161"/>
    </location>
</feature>
<dbReference type="InterPro" id="IPR000073">
    <property type="entry name" value="AB_hydrolase_1"/>
</dbReference>
<dbReference type="GO" id="GO:0016787">
    <property type="term" value="F:hydrolase activity"/>
    <property type="evidence" value="ECO:0007669"/>
    <property type="project" value="UniProtKB-KW"/>
</dbReference>
<evidence type="ECO:0000313" key="2">
    <source>
        <dbReference type="EMBL" id="MFC0627254.1"/>
    </source>
</evidence>
<dbReference type="EMBL" id="JBHLTC010000031">
    <property type="protein sequence ID" value="MFC0627254.1"/>
    <property type="molecule type" value="Genomic_DNA"/>
</dbReference>